<dbReference type="EMBL" id="BAABNP010000003">
    <property type="protein sequence ID" value="GAA5339815.1"/>
    <property type="molecule type" value="Genomic_DNA"/>
</dbReference>
<reference evidence="1 2" key="1">
    <citation type="submission" date="2024-02" db="EMBL/GenBank/DDBJ databases">
        <title>Characterization of antibiotic resistant novel bacterial strains and their environmental applications.</title>
        <authorList>
            <person name="Manzoor S."/>
            <person name="Abbas S."/>
            <person name="Arshad M."/>
            <person name="Li W.J."/>
            <person name="Ahmed I."/>
        </authorList>
    </citation>
    <scope>NUCLEOTIDE SEQUENCE [LARGE SCALE GENOMIC DNA]</scope>
    <source>
        <strain evidence="1 2">KACC 15558</strain>
    </source>
</reference>
<organism evidence="1 2">
    <name type="scientific">Brevibacterium ammoniilyticum</name>
    <dbReference type="NCBI Taxonomy" id="1046555"/>
    <lineage>
        <taxon>Bacteria</taxon>
        <taxon>Bacillati</taxon>
        <taxon>Actinomycetota</taxon>
        <taxon>Actinomycetes</taxon>
        <taxon>Micrococcales</taxon>
        <taxon>Brevibacteriaceae</taxon>
        <taxon>Brevibacterium</taxon>
    </lineage>
</organism>
<name>A0ABP9U3H3_9MICO</name>
<keyword evidence="2" id="KW-1185">Reference proteome</keyword>
<evidence type="ECO:0000313" key="1">
    <source>
        <dbReference type="EMBL" id="GAA5339815.1"/>
    </source>
</evidence>
<proteinExistence type="predicted"/>
<evidence type="ECO:0000313" key="2">
    <source>
        <dbReference type="Proteomes" id="UP001498935"/>
    </source>
</evidence>
<sequence length="67" mass="7162">MMIPEVIMNHGGMTAPLDAAVLPPAARVEDRISMDAFRDDGVVYPCRKSLPRCVRLLSGGVRSAPGP</sequence>
<comment type="caution">
    <text evidence="1">The sequence shown here is derived from an EMBL/GenBank/DDBJ whole genome shotgun (WGS) entry which is preliminary data.</text>
</comment>
<accession>A0ABP9U3H3</accession>
<dbReference type="Proteomes" id="UP001498935">
    <property type="component" value="Unassembled WGS sequence"/>
</dbReference>
<protein>
    <submittedName>
        <fullName evidence="1">Uncharacterized protein</fullName>
    </submittedName>
</protein>
<gene>
    <name evidence="1" type="ORF">KACC15558_08550</name>
</gene>